<reference evidence="4 5" key="2">
    <citation type="submission" date="2008-10" db="EMBL/GenBank/DDBJ databases">
        <title>Draft genome sequence of Clostridium hiranonis (DSM 13275).</title>
        <authorList>
            <person name="Sudarsanam P."/>
            <person name="Ley R."/>
            <person name="Guruge J."/>
            <person name="Turnbaugh P.J."/>
            <person name="Mahowald M."/>
            <person name="Liep D."/>
            <person name="Gordon J."/>
        </authorList>
    </citation>
    <scope>NUCLEOTIDE SEQUENCE [LARGE SCALE GENOMIC DNA]</scope>
    <source>
        <strain evidence="4 5">DSM 13275</strain>
    </source>
</reference>
<dbReference type="eggNOG" id="ENOG502Z8RJ">
    <property type="taxonomic scope" value="Bacteria"/>
</dbReference>
<reference evidence="4 5" key="1">
    <citation type="submission" date="2008-09" db="EMBL/GenBank/DDBJ databases">
        <authorList>
            <person name="Fulton L."/>
            <person name="Clifton S."/>
            <person name="Fulton B."/>
            <person name="Xu J."/>
            <person name="Minx P."/>
            <person name="Pepin K.H."/>
            <person name="Johnson M."/>
            <person name="Thiruvilangam P."/>
            <person name="Bhonagiri V."/>
            <person name="Nash W.E."/>
            <person name="Mardis E.R."/>
            <person name="Wilson R.K."/>
        </authorList>
    </citation>
    <scope>NUCLEOTIDE SEQUENCE [LARGE SCALE GENOMIC DNA]</scope>
    <source>
        <strain evidence="4 5">DSM 13275</strain>
    </source>
</reference>
<gene>
    <name evidence="4" type="ORF">CLOHIR_00372</name>
</gene>
<evidence type="ECO:0000259" key="3">
    <source>
        <dbReference type="Pfam" id="PF17482"/>
    </source>
</evidence>
<comment type="similarity">
    <text evidence="1">Belongs to the myoviridae tail sheath protein family.</text>
</comment>
<evidence type="ECO:0000256" key="1">
    <source>
        <dbReference type="ARBA" id="ARBA00008005"/>
    </source>
</evidence>
<organism evidence="4 5">
    <name type="scientific">Peptacetobacter hiranonis (strain DSM 13275 / JCM 10541 / KCTC 15199 / TO-931)</name>
    <name type="common">Clostridium hiranonis</name>
    <dbReference type="NCBI Taxonomy" id="500633"/>
    <lineage>
        <taxon>Bacteria</taxon>
        <taxon>Bacillati</taxon>
        <taxon>Bacillota</taxon>
        <taxon>Clostridia</taxon>
        <taxon>Peptostreptococcales</taxon>
        <taxon>Peptostreptococcaceae</taxon>
        <taxon>Peptacetobacter</taxon>
    </lineage>
</organism>
<dbReference type="Pfam" id="PF17482">
    <property type="entry name" value="Phage_sheath_1C"/>
    <property type="match status" value="1"/>
</dbReference>
<evidence type="ECO:0000313" key="4">
    <source>
        <dbReference type="EMBL" id="EEA86034.1"/>
    </source>
</evidence>
<evidence type="ECO:0000259" key="2">
    <source>
        <dbReference type="Pfam" id="PF04984"/>
    </source>
</evidence>
<dbReference type="HOGENOM" id="CLU_060506_0_0_9"/>
<dbReference type="RefSeq" id="WP_006439294.1">
    <property type="nucleotide sequence ID" value="NZ_DS995355.1"/>
</dbReference>
<feature type="domain" description="Tail sheath protein subtilisin-like" evidence="2">
    <location>
        <begin position="89"/>
        <end position="226"/>
    </location>
</feature>
<dbReference type="InterPro" id="IPR035089">
    <property type="entry name" value="Phage_sheath_subtilisin"/>
</dbReference>
<dbReference type="Gene3D" id="3.30.1370.220">
    <property type="match status" value="1"/>
</dbReference>
<dbReference type="Gene3D" id="3.40.50.11790">
    <property type="match status" value="1"/>
</dbReference>
<dbReference type="Pfam" id="PF04984">
    <property type="entry name" value="Phage_sheath_1"/>
    <property type="match status" value="1"/>
</dbReference>
<keyword evidence="5" id="KW-1185">Reference proteome</keyword>
<dbReference type="STRING" id="500633.CLOHIR_00372"/>
<dbReference type="InterPro" id="IPR020287">
    <property type="entry name" value="Tail_sheath_C"/>
</dbReference>
<dbReference type="EMBL" id="ABWP01000011">
    <property type="protein sequence ID" value="EEA86034.1"/>
    <property type="molecule type" value="Genomic_DNA"/>
</dbReference>
<evidence type="ECO:0008006" key="6">
    <source>
        <dbReference type="Google" id="ProtNLM"/>
    </source>
</evidence>
<proteinExistence type="inferred from homology"/>
<evidence type="ECO:0000313" key="5">
    <source>
        <dbReference type="Proteomes" id="UP000003178"/>
    </source>
</evidence>
<accession>B6FWX3</accession>
<dbReference type="AlphaFoldDB" id="B6FWX3"/>
<comment type="caution">
    <text evidence="4">The sequence shown here is derived from an EMBL/GenBank/DDBJ whole genome shotgun (WGS) entry which is preliminary data.</text>
</comment>
<dbReference type="OrthoDB" id="89060at2"/>
<dbReference type="Proteomes" id="UP000003178">
    <property type="component" value="Unassembled WGS sequence"/>
</dbReference>
<feature type="domain" description="Tail sheath protein C-terminal" evidence="3">
    <location>
        <begin position="236"/>
        <end position="307"/>
    </location>
</feature>
<name>B6FWX3_PEPHT</name>
<protein>
    <recommendedName>
        <fullName evidence="6">Phage tail sheath protein</fullName>
    </recommendedName>
</protein>
<sequence>MGIPECLIEFRRKALDMSWRSARGVVALVLKDTTGTVKGKTVTYKSFDEVKESDWTEDNYDFLRLTFLGEPSKVIVEVIDDFAAGDKTLDKGLEKLEYFKFNYLAVPEIPSDSVAKVEAWITKMRKKGRTYKAVLTGVKSKTEKGLINFTTKGIKVKDKAYSTEAYTARVAGILAGLPSTQSITYHVLEEVTEITVHEDENAAVDNGELILTNDGEKIKFVRGVTAMTEVGLGEIEDFKKIKILDTADLIKADIQDTWENYYVGKVMNTYPNKVLFFGAIKGYLDSLRKQELLDPNVINEADVAFEAQKKWIKGTGVDVTTMTEQELKEFNTGSYVFGYAKFRIADAMEDLKLELYM</sequence>